<dbReference type="AlphaFoldDB" id="A0A6M1T518"/>
<dbReference type="Gene3D" id="3.20.20.140">
    <property type="entry name" value="Metal-dependent hydrolases"/>
    <property type="match status" value="1"/>
</dbReference>
<comment type="caution">
    <text evidence="4">The sequence shown here is derived from an EMBL/GenBank/DDBJ whole genome shotgun (WGS) entry which is preliminary data.</text>
</comment>
<keyword evidence="2" id="KW-0175">Coiled coil</keyword>
<organism evidence="4 5">
    <name type="scientific">Fodinibius halophilus</name>
    <dbReference type="NCBI Taxonomy" id="1736908"/>
    <lineage>
        <taxon>Bacteria</taxon>
        <taxon>Pseudomonadati</taxon>
        <taxon>Balneolota</taxon>
        <taxon>Balneolia</taxon>
        <taxon>Balneolales</taxon>
        <taxon>Balneolaceae</taxon>
        <taxon>Fodinibius</taxon>
    </lineage>
</organism>
<gene>
    <name evidence="4" type="ORF">G3569_12485</name>
</gene>
<dbReference type="InterPro" id="IPR006680">
    <property type="entry name" value="Amidohydro-rel"/>
</dbReference>
<evidence type="ECO:0000259" key="3">
    <source>
        <dbReference type="Pfam" id="PF04909"/>
    </source>
</evidence>
<evidence type="ECO:0000256" key="2">
    <source>
        <dbReference type="SAM" id="Coils"/>
    </source>
</evidence>
<dbReference type="GO" id="GO:0016787">
    <property type="term" value="F:hydrolase activity"/>
    <property type="evidence" value="ECO:0007669"/>
    <property type="project" value="UniProtKB-KW"/>
</dbReference>
<dbReference type="EMBL" id="JAALLS010000016">
    <property type="protein sequence ID" value="NGP89169.1"/>
    <property type="molecule type" value="Genomic_DNA"/>
</dbReference>
<dbReference type="InterPro" id="IPR032465">
    <property type="entry name" value="ACMSD"/>
</dbReference>
<sequence length="333" mass="39012">MVSIDDFPKIDAHIHFNADRKTVPKLADKYGFDLLTINTEVPEFPPIDKQQQLAVKYRETENCKLYHAATIDTENILEPGWAGRAIKQIKEAMNNGACGIKFWKNIGMSIQRPDGSFLMLDDPELKPVFEFLEQQQIPVLGHQGEPKNCWLPVEEMTVQSDKDYFSAHPRYHMYKHDEYPDYWRHIEARDAVLARHPQLQFVGLHIASLEWSLDEVEQRLDRFHNMAIDLAERISHLYYHAAENRDRVIRFFEKYQDRIIYGTDIIDDPAADPADIIEELTHRWESHWQFLATNKKLSSPQVTAPFQGLALPQSILEKIYRTNAIHWYQLSQK</sequence>
<feature type="coiled-coil region" evidence="2">
    <location>
        <begin position="206"/>
        <end position="233"/>
    </location>
</feature>
<dbReference type="Proteomes" id="UP000479132">
    <property type="component" value="Unassembled WGS sequence"/>
</dbReference>
<keyword evidence="4" id="KW-0378">Hydrolase</keyword>
<evidence type="ECO:0000313" key="5">
    <source>
        <dbReference type="Proteomes" id="UP000479132"/>
    </source>
</evidence>
<dbReference type="PANTHER" id="PTHR21240">
    <property type="entry name" value="2-AMINO-3-CARBOXYLMUCONATE-6-SEMIALDEHYDE DECARBOXYLASE"/>
    <property type="match status" value="1"/>
</dbReference>
<dbReference type="GO" id="GO:0016831">
    <property type="term" value="F:carboxy-lyase activity"/>
    <property type="evidence" value="ECO:0007669"/>
    <property type="project" value="InterPro"/>
</dbReference>
<dbReference type="Pfam" id="PF04909">
    <property type="entry name" value="Amidohydro_2"/>
    <property type="match status" value="1"/>
</dbReference>
<dbReference type="GO" id="GO:0019748">
    <property type="term" value="P:secondary metabolic process"/>
    <property type="evidence" value="ECO:0007669"/>
    <property type="project" value="TreeGrafter"/>
</dbReference>
<keyword evidence="5" id="KW-1185">Reference proteome</keyword>
<dbReference type="PANTHER" id="PTHR21240:SF28">
    <property type="entry name" value="ISO-OROTATE DECARBOXYLASE (EUROFUNG)"/>
    <property type="match status" value="1"/>
</dbReference>
<keyword evidence="1" id="KW-0456">Lyase</keyword>
<evidence type="ECO:0000313" key="4">
    <source>
        <dbReference type="EMBL" id="NGP89169.1"/>
    </source>
</evidence>
<reference evidence="4 5" key="1">
    <citation type="submission" date="2020-02" db="EMBL/GenBank/DDBJ databases">
        <title>Aliifodinibius halophilus 2W32, complete genome.</title>
        <authorList>
            <person name="Li Y."/>
            <person name="Wu S."/>
        </authorList>
    </citation>
    <scope>NUCLEOTIDE SEQUENCE [LARGE SCALE GENOMIC DNA]</scope>
    <source>
        <strain evidence="4 5">2W32</strain>
    </source>
</reference>
<feature type="domain" description="Amidohydrolase-related" evidence="3">
    <location>
        <begin position="79"/>
        <end position="329"/>
    </location>
</feature>
<accession>A0A6M1T518</accession>
<protein>
    <submittedName>
        <fullName evidence="4">Amidohydrolase family protein</fullName>
    </submittedName>
</protein>
<dbReference type="InterPro" id="IPR032466">
    <property type="entry name" value="Metal_Hydrolase"/>
</dbReference>
<dbReference type="SUPFAM" id="SSF51556">
    <property type="entry name" value="Metallo-dependent hydrolases"/>
    <property type="match status" value="1"/>
</dbReference>
<name>A0A6M1T518_9BACT</name>
<proteinExistence type="predicted"/>
<dbReference type="GO" id="GO:0005737">
    <property type="term" value="C:cytoplasm"/>
    <property type="evidence" value="ECO:0007669"/>
    <property type="project" value="TreeGrafter"/>
</dbReference>
<evidence type="ECO:0000256" key="1">
    <source>
        <dbReference type="ARBA" id="ARBA00023239"/>
    </source>
</evidence>